<evidence type="ECO:0000256" key="5">
    <source>
        <dbReference type="ARBA" id="ARBA00022989"/>
    </source>
</evidence>
<dbReference type="InterPro" id="IPR006301">
    <property type="entry name" value="FlhA"/>
</dbReference>
<dbReference type="Proteomes" id="UP000182471">
    <property type="component" value="Unassembled WGS sequence"/>
</dbReference>
<sequence length="687" mass="75335">MGGGNGHMKKINLSDVGIAVYLLCAIIFFIVPIPAILLDVMLAINISIALIILFNVLFVKEVLDMSFFPTLLLFTTIFRISLNVSSTRLILSTGDPGNVVRTFGNFVGGGDMIIGTIVFIVLVIIQFVVINKGSERVAEVTARFTLDAMPGKQMAIDADLNTGAITDEQAKERREKIQKESSFFGAMDGATKYVKGDAIAGLIITVINIAGGTTMGATRQGLGIQEALLQYGILTIGDGLCSQIPSLVISLSTGVLVTKGSNEADFSGVLVKQLFGIPRVLYLVGSVLCFLGIFTPLNTLLFIALGAVFLVTGKKIDSMLGIESIEDEVEQIETEAEEIRKPENVVSLLKVDPIELEFGYGIIPLADINQGGDLLDRVVMIRRQIALELGTVVPIIRLRDNIQLNPNQYIIKIKGIQLAEGEILFDHYMAMNPGFVEEEITGIPTYEPSFHLPAIWISEGQRERAESLGYTVVDPPSIIATHLTEVIRSNIAELLTRQDVQNLVDNLKESNPVLIDELTPKLLGLGEIQKVLQNLLNEGISIRDLLSIFETLADHAAVTRDTDVLTEYVRQSLKRAISSKYFPLNEVTSIVTLDPKIEQEIMQSVKQSEQGAFITLDPERTKNIMDSVEKEVNKLESLGKNAIIITSPIVRMYFKKLTEDYFKNLIVVSYNEVDSGVELQSVGMVTA</sequence>
<organism evidence="8 9">
    <name type="scientific">Lachnobacterium bovis</name>
    <dbReference type="NCBI Taxonomy" id="140626"/>
    <lineage>
        <taxon>Bacteria</taxon>
        <taxon>Bacillati</taxon>
        <taxon>Bacillota</taxon>
        <taxon>Clostridia</taxon>
        <taxon>Lachnospirales</taxon>
        <taxon>Lachnospiraceae</taxon>
        <taxon>Lachnobacterium</taxon>
    </lineage>
</organism>
<evidence type="ECO:0000256" key="2">
    <source>
        <dbReference type="ARBA" id="ARBA00008835"/>
    </source>
</evidence>
<keyword evidence="4 7" id="KW-0812">Transmembrane</keyword>
<keyword evidence="8" id="KW-0282">Flagellum</keyword>
<dbReference type="GO" id="GO:0044780">
    <property type="term" value="P:bacterial-type flagellum assembly"/>
    <property type="evidence" value="ECO:0007669"/>
    <property type="project" value="InterPro"/>
</dbReference>
<dbReference type="GO" id="GO:0005886">
    <property type="term" value="C:plasma membrane"/>
    <property type="evidence" value="ECO:0007669"/>
    <property type="project" value="UniProtKB-SubCell"/>
</dbReference>
<dbReference type="GO" id="GO:0009306">
    <property type="term" value="P:protein secretion"/>
    <property type="evidence" value="ECO:0007669"/>
    <property type="project" value="InterPro"/>
</dbReference>
<dbReference type="Pfam" id="PF00771">
    <property type="entry name" value="FHIPEP"/>
    <property type="match status" value="1"/>
</dbReference>
<dbReference type="PANTHER" id="PTHR30161:SF1">
    <property type="entry name" value="FLAGELLAR BIOSYNTHESIS PROTEIN FLHA-RELATED"/>
    <property type="match status" value="1"/>
</dbReference>
<evidence type="ECO:0000256" key="1">
    <source>
        <dbReference type="ARBA" id="ARBA00004651"/>
    </source>
</evidence>
<dbReference type="PANTHER" id="PTHR30161">
    <property type="entry name" value="FLAGELLAR EXPORT PROTEIN, MEMBRANE FLHA SUBUNIT-RELATED"/>
    <property type="match status" value="1"/>
</dbReference>
<gene>
    <name evidence="7" type="primary">flhA</name>
    <name evidence="8" type="ORF">SAMN02910429_00448</name>
</gene>
<dbReference type="InterPro" id="IPR042193">
    <property type="entry name" value="FHIPEP_3"/>
</dbReference>
<name>A0A1H9Q4W9_9FIRM</name>
<dbReference type="NCBIfam" id="TIGR01398">
    <property type="entry name" value="FlhA"/>
    <property type="match status" value="1"/>
</dbReference>
<comment type="subcellular location">
    <subcellularLocation>
        <location evidence="1 7">Cell membrane</location>
        <topology evidence="1 7">Multi-pass membrane protein</topology>
    </subcellularLocation>
</comment>
<keyword evidence="7" id="KW-1006">Bacterial flagellum protein export</keyword>
<dbReference type="PRINTS" id="PR00949">
    <property type="entry name" value="TYPE3IMAPROT"/>
</dbReference>
<evidence type="ECO:0000256" key="6">
    <source>
        <dbReference type="ARBA" id="ARBA00023136"/>
    </source>
</evidence>
<feature type="transmembrane region" description="Helical" evidence="7">
    <location>
        <begin position="40"/>
        <end position="59"/>
    </location>
</feature>
<dbReference type="InterPro" id="IPR042196">
    <property type="entry name" value="FHIPEP_4"/>
</dbReference>
<dbReference type="InterPro" id="IPR001712">
    <property type="entry name" value="T3SS_FHIPEP"/>
</dbReference>
<keyword evidence="7" id="KW-0813">Transport</keyword>
<evidence type="ECO:0000256" key="3">
    <source>
        <dbReference type="ARBA" id="ARBA00022475"/>
    </source>
</evidence>
<feature type="transmembrane region" description="Helical" evidence="7">
    <location>
        <begin position="280"/>
        <end position="310"/>
    </location>
</feature>
<feature type="transmembrane region" description="Helical" evidence="7">
    <location>
        <begin position="12"/>
        <end position="34"/>
    </location>
</feature>
<dbReference type="AlphaFoldDB" id="A0A1H9Q4W9"/>
<reference evidence="9" key="1">
    <citation type="submission" date="2016-10" db="EMBL/GenBank/DDBJ databases">
        <authorList>
            <person name="Varghese N."/>
            <person name="Submissions S."/>
        </authorList>
    </citation>
    <scope>NUCLEOTIDE SEQUENCE [LARGE SCALE GENOMIC DNA]</scope>
    <source>
        <strain evidence="9">S1b</strain>
    </source>
</reference>
<keyword evidence="6 7" id="KW-0472">Membrane</keyword>
<dbReference type="Gene3D" id="3.40.30.60">
    <property type="entry name" value="FHIPEP family, domain 1"/>
    <property type="match status" value="1"/>
</dbReference>
<keyword evidence="5 7" id="KW-1133">Transmembrane helix</keyword>
<dbReference type="Gene3D" id="3.40.50.12790">
    <property type="entry name" value="FHIPEP family, domain 4"/>
    <property type="match status" value="1"/>
</dbReference>
<keyword evidence="8" id="KW-0969">Cilium</keyword>
<keyword evidence="7" id="KW-1005">Bacterial flagellum biogenesis</keyword>
<keyword evidence="3 7" id="KW-1003">Cell membrane</keyword>
<feature type="transmembrane region" description="Helical" evidence="7">
    <location>
        <begin position="112"/>
        <end position="130"/>
    </location>
</feature>
<dbReference type="PIRSF" id="PIRSF005419">
    <property type="entry name" value="FlhA"/>
    <property type="match status" value="1"/>
</dbReference>
<evidence type="ECO:0000256" key="7">
    <source>
        <dbReference type="RuleBase" id="RU364093"/>
    </source>
</evidence>
<comment type="function">
    <text evidence="7">Required for formation of the rod structure of the flagellar apparatus. Together with FliI and FliH, may constitute the export apparatus of flagellin.</text>
</comment>
<comment type="caution">
    <text evidence="7">Lacks conserved residue(s) required for the propagation of feature annotation.</text>
</comment>
<evidence type="ECO:0000313" key="9">
    <source>
        <dbReference type="Proteomes" id="UP000182471"/>
    </source>
</evidence>
<feature type="transmembrane region" description="Helical" evidence="7">
    <location>
        <begin position="71"/>
        <end position="92"/>
    </location>
</feature>
<comment type="similarity">
    <text evidence="2 7">Belongs to the FHIPEP (flagella/HR/invasion proteins export pore) family.</text>
</comment>
<evidence type="ECO:0000256" key="4">
    <source>
        <dbReference type="ARBA" id="ARBA00022692"/>
    </source>
</evidence>
<keyword evidence="8" id="KW-0966">Cell projection</keyword>
<evidence type="ECO:0000313" key="8">
    <source>
        <dbReference type="EMBL" id="SER55484.1"/>
    </source>
</evidence>
<proteinExistence type="inferred from homology"/>
<dbReference type="Gene3D" id="1.10.8.540">
    <property type="entry name" value="FHIPEP family, domain 3"/>
    <property type="match status" value="1"/>
</dbReference>
<keyword evidence="7" id="KW-0653">Protein transport</keyword>
<dbReference type="EMBL" id="FOGW01000005">
    <property type="protein sequence ID" value="SER55484.1"/>
    <property type="molecule type" value="Genomic_DNA"/>
</dbReference>
<keyword evidence="9" id="KW-1185">Reference proteome</keyword>
<protein>
    <recommendedName>
        <fullName evidence="7">Flagellar biosynthesis protein FlhA</fullName>
    </recommendedName>
</protein>
<accession>A0A1H9Q4W9</accession>
<dbReference type="InterPro" id="IPR042194">
    <property type="entry name" value="FHIPEP_1"/>
</dbReference>